<name>A0A1R4HE50_9GAMM</name>
<keyword evidence="2" id="KW-1185">Reference proteome</keyword>
<evidence type="ECO:0000313" key="2">
    <source>
        <dbReference type="Proteomes" id="UP000195442"/>
    </source>
</evidence>
<proteinExistence type="predicted"/>
<reference evidence="2" key="1">
    <citation type="submission" date="2017-02" db="EMBL/GenBank/DDBJ databases">
        <authorList>
            <person name="Daims H."/>
        </authorList>
    </citation>
    <scope>NUCLEOTIDE SEQUENCE [LARGE SCALE GENOMIC DNA]</scope>
</reference>
<dbReference type="EMBL" id="FUKJ01000311">
    <property type="protein sequence ID" value="SJM94170.1"/>
    <property type="molecule type" value="Genomic_DNA"/>
</dbReference>
<organism evidence="1 2">
    <name type="scientific">Crenothrix polyspora</name>
    <dbReference type="NCBI Taxonomy" id="360316"/>
    <lineage>
        <taxon>Bacteria</taxon>
        <taxon>Pseudomonadati</taxon>
        <taxon>Pseudomonadota</taxon>
        <taxon>Gammaproteobacteria</taxon>
        <taxon>Methylococcales</taxon>
        <taxon>Crenotrichaceae</taxon>
        <taxon>Crenothrix</taxon>
    </lineage>
</organism>
<sequence>MIALIFFKRVTITQNKAGVYVLKYSLWLYLVFLSERLSRSALFGMTCIAREILRD</sequence>
<evidence type="ECO:0000313" key="1">
    <source>
        <dbReference type="EMBL" id="SJM94170.1"/>
    </source>
</evidence>
<dbReference type="AlphaFoldDB" id="A0A1R4HE50"/>
<dbReference type="Proteomes" id="UP000195442">
    <property type="component" value="Unassembled WGS sequence"/>
</dbReference>
<gene>
    <name evidence="1" type="ORF">CRENPOLYSF2_3790010</name>
</gene>
<protein>
    <submittedName>
        <fullName evidence="1">Uncharacterized protein</fullName>
    </submittedName>
</protein>
<accession>A0A1R4HE50</accession>